<dbReference type="InterPro" id="IPR007016">
    <property type="entry name" value="O-antigen_ligase-rel_domated"/>
</dbReference>
<feature type="transmembrane region" description="Helical" evidence="6">
    <location>
        <begin position="139"/>
        <end position="157"/>
    </location>
</feature>
<evidence type="ECO:0000256" key="5">
    <source>
        <dbReference type="SAM" id="MobiDB-lite"/>
    </source>
</evidence>
<feature type="transmembrane region" description="Helical" evidence="6">
    <location>
        <begin position="267"/>
        <end position="288"/>
    </location>
</feature>
<dbReference type="HOGENOM" id="CLU_681368_0_0_11"/>
<feature type="transmembrane region" description="Helical" evidence="6">
    <location>
        <begin position="196"/>
        <end position="214"/>
    </location>
</feature>
<evidence type="ECO:0000256" key="3">
    <source>
        <dbReference type="ARBA" id="ARBA00022989"/>
    </source>
</evidence>
<feature type="transmembrane region" description="Helical" evidence="6">
    <location>
        <begin position="343"/>
        <end position="366"/>
    </location>
</feature>
<keyword evidence="3 6" id="KW-1133">Transmembrane helix</keyword>
<dbReference type="GO" id="GO:0016020">
    <property type="term" value="C:membrane"/>
    <property type="evidence" value="ECO:0007669"/>
    <property type="project" value="UniProtKB-SubCell"/>
</dbReference>
<feature type="transmembrane region" description="Helical" evidence="6">
    <location>
        <begin position="402"/>
        <end position="418"/>
    </location>
</feature>
<evidence type="ECO:0000259" key="7">
    <source>
        <dbReference type="Pfam" id="PF04932"/>
    </source>
</evidence>
<evidence type="ECO:0000256" key="1">
    <source>
        <dbReference type="ARBA" id="ARBA00004141"/>
    </source>
</evidence>
<feature type="region of interest" description="Disordered" evidence="5">
    <location>
        <begin position="424"/>
        <end position="476"/>
    </location>
</feature>
<dbReference type="RefSeq" id="WP_011874456.1">
    <property type="nucleotide sequence ID" value="NC_009142.1"/>
</dbReference>
<feature type="transmembrane region" description="Helical" evidence="6">
    <location>
        <begin position="378"/>
        <end position="396"/>
    </location>
</feature>
<dbReference type="PANTHER" id="PTHR37422:SF13">
    <property type="entry name" value="LIPOPOLYSACCHARIDE BIOSYNTHESIS PROTEIN PA4999-RELATED"/>
    <property type="match status" value="1"/>
</dbReference>
<accession>A4FJ23</accession>
<reference evidence="8 9" key="1">
    <citation type="journal article" date="2007" name="Nat. Biotechnol.">
        <title>Complete genome sequence of the erythromycin-producing bacterium Saccharopolyspora erythraea NRRL23338.</title>
        <authorList>
            <person name="Oliynyk M."/>
            <person name="Samborskyy M."/>
            <person name="Lester J.B."/>
            <person name="Mironenko T."/>
            <person name="Scott N."/>
            <person name="Dickens S."/>
            <person name="Haydock S.F."/>
            <person name="Leadlay P.F."/>
        </authorList>
    </citation>
    <scope>NUCLEOTIDE SEQUENCE [LARGE SCALE GENOMIC DNA]</scope>
    <source>
        <strain evidence="9">ATCC 11635 / DSM 40517 / JCM 4748 / NBRC 13426 / NCIMB 8594 / NRRL 2338</strain>
    </source>
</reference>
<feature type="transmembrane region" description="Helical" evidence="6">
    <location>
        <begin position="56"/>
        <end position="76"/>
    </location>
</feature>
<feature type="compositionally biased region" description="Polar residues" evidence="5">
    <location>
        <begin position="464"/>
        <end position="476"/>
    </location>
</feature>
<evidence type="ECO:0000313" key="9">
    <source>
        <dbReference type="Proteomes" id="UP000006728"/>
    </source>
</evidence>
<evidence type="ECO:0000313" key="8">
    <source>
        <dbReference type="EMBL" id="CAM04048.1"/>
    </source>
</evidence>
<evidence type="ECO:0000256" key="2">
    <source>
        <dbReference type="ARBA" id="ARBA00022692"/>
    </source>
</evidence>
<protein>
    <recommendedName>
        <fullName evidence="7">O-antigen ligase-related domain-containing protein</fullName>
    </recommendedName>
</protein>
<feature type="compositionally biased region" description="Basic residues" evidence="5">
    <location>
        <begin position="452"/>
        <end position="461"/>
    </location>
</feature>
<gene>
    <name evidence="8" type="ordered locus">SACE_4780</name>
</gene>
<feature type="compositionally biased region" description="Pro residues" evidence="5">
    <location>
        <begin position="431"/>
        <end position="444"/>
    </location>
</feature>
<evidence type="ECO:0000256" key="6">
    <source>
        <dbReference type="SAM" id="Phobius"/>
    </source>
</evidence>
<keyword evidence="4 6" id="KW-0472">Membrane</keyword>
<keyword evidence="2 6" id="KW-0812">Transmembrane</keyword>
<feature type="transmembrane region" description="Helical" evidence="6">
    <location>
        <begin position="88"/>
        <end position="105"/>
    </location>
</feature>
<dbReference type="KEGG" id="sen:SACE_4780"/>
<comment type="subcellular location">
    <subcellularLocation>
        <location evidence="1">Membrane</location>
        <topology evidence="1">Multi-pass membrane protein</topology>
    </subcellularLocation>
</comment>
<dbReference type="PANTHER" id="PTHR37422">
    <property type="entry name" value="TEICHURONIC ACID BIOSYNTHESIS PROTEIN TUAE"/>
    <property type="match status" value="1"/>
</dbReference>
<evidence type="ECO:0000256" key="4">
    <source>
        <dbReference type="ARBA" id="ARBA00023136"/>
    </source>
</evidence>
<dbReference type="AlphaFoldDB" id="A4FJ23"/>
<feature type="compositionally biased region" description="Polar residues" evidence="5">
    <location>
        <begin position="11"/>
        <end position="26"/>
    </location>
</feature>
<organism evidence="8 9">
    <name type="scientific">Saccharopolyspora erythraea (strain ATCC 11635 / DSM 40517 / JCM 4748 / NBRC 13426 / NCIMB 8594 / NRRL 2338)</name>
    <dbReference type="NCBI Taxonomy" id="405948"/>
    <lineage>
        <taxon>Bacteria</taxon>
        <taxon>Bacillati</taxon>
        <taxon>Actinomycetota</taxon>
        <taxon>Actinomycetes</taxon>
        <taxon>Pseudonocardiales</taxon>
        <taxon>Pseudonocardiaceae</taxon>
        <taxon>Saccharopolyspora</taxon>
    </lineage>
</organism>
<sequence length="476" mass="49026">MRVWDVFADKSTPSPRWKSTTPSQPFSPAPGQIMPGAAVAVVVLESASGFLPSEPLVSVLTPLRLVVLLGLLGLVLDRAGVGSFRTRMDVLVGVVVLSALLATVAGGGTSAPLRGLLPQVAVYYLLVGMRRRHPESWHALTVFALASVSIAGAVALSQATNATPTGFCRSGLLGDADCGPDTLVRSIGTFANPNTLAAFLVMLTPIAALAATLLSERTARLSVMILAGVGYGAVLTTFSRAGYIAAAAGILVLVAARRLMPRFSGSGFRLATAAGVGGLACVGLVIAISSRAGAALGVRGQAWEAAIEVASTNPLGVGLQRAGAVIDARAPGDVEFSHVHNLWLNWLVEAGVLGMLGITAVTVVGVISAARLARDGSATGVACLSGLTAFMLMSLLDHPANLERIAMMFWLVLALTMAETPARWRPRTAAPAPPPATPQPPARPPGQLTPGRPRKHPRQRVRTGPTSSTGMPLTGP</sequence>
<dbReference type="EMBL" id="AM420293">
    <property type="protein sequence ID" value="CAM04048.1"/>
    <property type="molecule type" value="Genomic_DNA"/>
</dbReference>
<keyword evidence="9" id="KW-1185">Reference proteome</keyword>
<dbReference type="InterPro" id="IPR051533">
    <property type="entry name" value="WaaL-like"/>
</dbReference>
<feature type="domain" description="O-antigen ligase-related" evidence="7">
    <location>
        <begin position="232"/>
        <end position="357"/>
    </location>
</feature>
<feature type="region of interest" description="Disordered" evidence="5">
    <location>
        <begin position="1"/>
        <end position="29"/>
    </location>
</feature>
<dbReference type="STRING" id="405948.SACE_4780"/>
<name>A4FJ23_SACEN</name>
<dbReference type="Proteomes" id="UP000006728">
    <property type="component" value="Chromosome"/>
</dbReference>
<proteinExistence type="predicted"/>
<dbReference type="eggNOG" id="COG3307">
    <property type="taxonomic scope" value="Bacteria"/>
</dbReference>
<dbReference type="OrthoDB" id="4866405at2"/>
<dbReference type="Pfam" id="PF04932">
    <property type="entry name" value="Wzy_C"/>
    <property type="match status" value="1"/>
</dbReference>